<dbReference type="AlphaFoldDB" id="A0AA35MDK9"/>
<dbReference type="EMBL" id="CABFNP030001250">
    <property type="protein sequence ID" value="CAI6094221.1"/>
    <property type="molecule type" value="Genomic_DNA"/>
</dbReference>
<feature type="domain" description="Nephrocystin 3-like N-terminal" evidence="2">
    <location>
        <begin position="92"/>
        <end position="265"/>
    </location>
</feature>
<sequence>MSLPEGLGDGATDNNVRCLIYEHLLMDGRGVQLNGPINGPVSFHFNMLPDDTYELKRKREEETKYELFHGPGCYNPAEAECLIPDPIENASGWILKHPKYSKWRSGKHPLRRFLWISGMAGTGKSDIAKSIIRDLSFSDPQHHHCRKPQNRTLVLSYFFQPAHTSSNLAQGLLSQLVQAQPSLVCHIEPEFTFCKDLGGLFNSRNEARLWKILSSSLTYLAHDDVFFVINALHECSGDVPELYGRIQALASSNGRHNFNVVLTSRPLTLWDRMQSSCDTIYLGSPDELRAIKSDIEDHVPIVSVGSTTTTSQTLVIPIDKS</sequence>
<evidence type="ECO:0000313" key="3">
    <source>
        <dbReference type="EMBL" id="CAI6094221.1"/>
    </source>
</evidence>
<evidence type="ECO:0000313" key="4">
    <source>
        <dbReference type="Proteomes" id="UP001160390"/>
    </source>
</evidence>
<evidence type="ECO:0000259" key="2">
    <source>
        <dbReference type="Pfam" id="PF24883"/>
    </source>
</evidence>
<comment type="caution">
    <text evidence="3">The sequence shown here is derived from an EMBL/GenBank/DDBJ whole genome shotgun (WGS) entry which is preliminary data.</text>
</comment>
<proteinExistence type="predicted"/>
<dbReference type="InterPro" id="IPR056884">
    <property type="entry name" value="NPHP3-like_N"/>
</dbReference>
<protein>
    <recommendedName>
        <fullName evidence="2">Nephrocystin 3-like N-terminal domain-containing protein</fullName>
    </recommendedName>
</protein>
<dbReference type="SUPFAM" id="SSF52540">
    <property type="entry name" value="P-loop containing nucleoside triphosphate hydrolases"/>
    <property type="match status" value="1"/>
</dbReference>
<name>A0AA35MDK9_9HYPO</name>
<dbReference type="PANTHER" id="PTHR10039">
    <property type="entry name" value="AMELOGENIN"/>
    <property type="match status" value="1"/>
</dbReference>
<accession>A0AA35MDK9</accession>
<dbReference type="Gene3D" id="3.40.50.300">
    <property type="entry name" value="P-loop containing nucleotide triphosphate hydrolases"/>
    <property type="match status" value="1"/>
</dbReference>
<dbReference type="Proteomes" id="UP001160390">
    <property type="component" value="Unassembled WGS sequence"/>
</dbReference>
<keyword evidence="1" id="KW-0677">Repeat</keyword>
<reference evidence="3" key="1">
    <citation type="submission" date="2023-01" db="EMBL/GenBank/DDBJ databases">
        <authorList>
            <person name="Piombo E."/>
        </authorList>
    </citation>
    <scope>NUCLEOTIDE SEQUENCE</scope>
</reference>
<keyword evidence="4" id="KW-1185">Reference proteome</keyword>
<dbReference type="Pfam" id="PF24883">
    <property type="entry name" value="NPHP3_N"/>
    <property type="match status" value="1"/>
</dbReference>
<gene>
    <name evidence="3" type="ORF">CCHLO57077_00012301</name>
</gene>
<organism evidence="3 4">
    <name type="scientific">Clonostachys chloroleuca</name>
    <dbReference type="NCBI Taxonomy" id="1926264"/>
    <lineage>
        <taxon>Eukaryota</taxon>
        <taxon>Fungi</taxon>
        <taxon>Dikarya</taxon>
        <taxon>Ascomycota</taxon>
        <taxon>Pezizomycotina</taxon>
        <taxon>Sordariomycetes</taxon>
        <taxon>Hypocreomycetidae</taxon>
        <taxon>Hypocreales</taxon>
        <taxon>Bionectriaceae</taxon>
        <taxon>Clonostachys</taxon>
    </lineage>
</organism>
<evidence type="ECO:0000256" key="1">
    <source>
        <dbReference type="ARBA" id="ARBA00022737"/>
    </source>
</evidence>
<dbReference type="InterPro" id="IPR027417">
    <property type="entry name" value="P-loop_NTPase"/>
</dbReference>